<evidence type="ECO:0008006" key="3">
    <source>
        <dbReference type="Google" id="ProtNLM"/>
    </source>
</evidence>
<dbReference type="InParanoid" id="A0A0C2S945"/>
<reference evidence="1 2" key="1">
    <citation type="submission" date="2014-04" db="EMBL/GenBank/DDBJ databases">
        <title>Evolutionary Origins and Diversification of the Mycorrhizal Mutualists.</title>
        <authorList>
            <consortium name="DOE Joint Genome Institute"/>
            <consortium name="Mycorrhizal Genomics Consortium"/>
            <person name="Kohler A."/>
            <person name="Kuo A."/>
            <person name="Nagy L.G."/>
            <person name="Floudas D."/>
            <person name="Copeland A."/>
            <person name="Barry K.W."/>
            <person name="Cichocki N."/>
            <person name="Veneault-Fourrey C."/>
            <person name="LaButti K."/>
            <person name="Lindquist E.A."/>
            <person name="Lipzen A."/>
            <person name="Lundell T."/>
            <person name="Morin E."/>
            <person name="Murat C."/>
            <person name="Riley R."/>
            <person name="Ohm R."/>
            <person name="Sun H."/>
            <person name="Tunlid A."/>
            <person name="Henrissat B."/>
            <person name="Grigoriev I.V."/>
            <person name="Hibbett D.S."/>
            <person name="Martin F."/>
        </authorList>
    </citation>
    <scope>NUCLEOTIDE SEQUENCE [LARGE SCALE GENOMIC DNA]</scope>
    <source>
        <strain evidence="1 2">Koide BX008</strain>
    </source>
</reference>
<dbReference type="AlphaFoldDB" id="A0A0C2S945"/>
<sequence length="276" mass="31454">LSEETKAKLQKQWKHRKYLIIDEYSMIAKTFLAALSRNISIAKEAEDSRPSDHSFGAESLFSPLNTATDSLECQLGRKIYEEFSTVVILKEQMRVTDTTWGDLLDHLRHGRMQEKHIQILRQLIISKPEASVDFSRDPWSNAALVTPRHAVRRLWNEVAARQWCASTGDRLYVCTAEDTIGGRQLSWPERYAVASRGNNDRKRKSKDLPWKIEIAKGMKILVTDNVETDLDVTNGARGVIEDIILHPDEPAIGDSPLVNLKYLPAYILVKLCRTRA</sequence>
<dbReference type="Proteomes" id="UP000054549">
    <property type="component" value="Unassembled WGS sequence"/>
</dbReference>
<keyword evidence="2" id="KW-1185">Reference proteome</keyword>
<gene>
    <name evidence="1" type="ORF">M378DRAFT_59006</name>
</gene>
<accession>A0A0C2S945</accession>
<dbReference type="STRING" id="946122.A0A0C2S945"/>
<feature type="non-terminal residue" evidence="1">
    <location>
        <position position="276"/>
    </location>
</feature>
<protein>
    <recommendedName>
        <fullName evidence="3">ATP-dependent DNA helicase</fullName>
    </recommendedName>
</protein>
<dbReference type="EMBL" id="KN818317">
    <property type="protein sequence ID" value="KIL59325.1"/>
    <property type="molecule type" value="Genomic_DNA"/>
</dbReference>
<dbReference type="OrthoDB" id="2986975at2759"/>
<organism evidence="1 2">
    <name type="scientific">Amanita muscaria (strain Koide BX008)</name>
    <dbReference type="NCBI Taxonomy" id="946122"/>
    <lineage>
        <taxon>Eukaryota</taxon>
        <taxon>Fungi</taxon>
        <taxon>Dikarya</taxon>
        <taxon>Basidiomycota</taxon>
        <taxon>Agaricomycotina</taxon>
        <taxon>Agaricomycetes</taxon>
        <taxon>Agaricomycetidae</taxon>
        <taxon>Agaricales</taxon>
        <taxon>Pluteineae</taxon>
        <taxon>Amanitaceae</taxon>
        <taxon>Amanita</taxon>
    </lineage>
</organism>
<evidence type="ECO:0000313" key="2">
    <source>
        <dbReference type="Proteomes" id="UP000054549"/>
    </source>
</evidence>
<proteinExistence type="predicted"/>
<dbReference type="HOGENOM" id="CLU_084958_0_0_1"/>
<feature type="non-terminal residue" evidence="1">
    <location>
        <position position="1"/>
    </location>
</feature>
<evidence type="ECO:0000313" key="1">
    <source>
        <dbReference type="EMBL" id="KIL59325.1"/>
    </source>
</evidence>
<name>A0A0C2S945_AMAMK</name>